<evidence type="ECO:0000313" key="2">
    <source>
        <dbReference type="EMBL" id="HJG36731.1"/>
    </source>
</evidence>
<comment type="caution">
    <text evidence="2">The sequence shown here is derived from an EMBL/GenBank/DDBJ whole genome shotgun (WGS) entry which is preliminary data.</text>
</comment>
<reference evidence="2" key="1">
    <citation type="journal article" date="2021" name="PeerJ">
        <title>Extensive microbial diversity within the chicken gut microbiome revealed by metagenomics and culture.</title>
        <authorList>
            <person name="Gilroy R."/>
            <person name="Ravi A."/>
            <person name="Getino M."/>
            <person name="Pursley I."/>
            <person name="Horton D.L."/>
            <person name="Alikhan N.F."/>
            <person name="Baker D."/>
            <person name="Gharbi K."/>
            <person name="Hall N."/>
            <person name="Watson M."/>
            <person name="Adriaenssens E.M."/>
            <person name="Foster-Nyarko E."/>
            <person name="Jarju S."/>
            <person name="Secka A."/>
            <person name="Antonio M."/>
            <person name="Oren A."/>
            <person name="Chaudhuri R.R."/>
            <person name="La Ragione R."/>
            <person name="Hildebrand F."/>
            <person name="Pallen M.J."/>
        </authorList>
    </citation>
    <scope>NUCLEOTIDE SEQUENCE</scope>
    <source>
        <strain evidence="2">ChiHjej13B12-9602</strain>
    </source>
</reference>
<protein>
    <submittedName>
        <fullName evidence="2">DUF4143 domain-containing protein</fullName>
    </submittedName>
</protein>
<gene>
    <name evidence="2" type="ORF">K8V70_02545</name>
</gene>
<evidence type="ECO:0000313" key="3">
    <source>
        <dbReference type="Proteomes" id="UP000753256"/>
    </source>
</evidence>
<dbReference type="InterPro" id="IPR025420">
    <property type="entry name" value="DUF4143"/>
</dbReference>
<feature type="domain" description="DUF4143" evidence="1">
    <location>
        <begin position="32"/>
        <end position="108"/>
    </location>
</feature>
<organism evidence="2 3">
    <name type="scientific">Enorma phocaeensis</name>
    <dbReference type="NCBI Taxonomy" id="1871019"/>
    <lineage>
        <taxon>Bacteria</taxon>
        <taxon>Bacillati</taxon>
        <taxon>Actinomycetota</taxon>
        <taxon>Coriobacteriia</taxon>
        <taxon>Coriobacteriales</taxon>
        <taxon>Coriobacteriaceae</taxon>
        <taxon>Enorma</taxon>
    </lineage>
</organism>
<dbReference type="PANTHER" id="PTHR43566:SF2">
    <property type="entry name" value="DUF4143 DOMAIN-CONTAINING PROTEIN"/>
    <property type="match status" value="1"/>
</dbReference>
<name>A0A921IU68_9ACTN</name>
<dbReference type="RefSeq" id="WP_273189057.1">
    <property type="nucleotide sequence ID" value="NZ_DYUZ01000009.1"/>
</dbReference>
<dbReference type="Proteomes" id="UP000753256">
    <property type="component" value="Unassembled WGS sequence"/>
</dbReference>
<dbReference type="Pfam" id="PF13635">
    <property type="entry name" value="DUF4143"/>
    <property type="match status" value="1"/>
</dbReference>
<dbReference type="EMBL" id="DYUZ01000009">
    <property type="protein sequence ID" value="HJG36731.1"/>
    <property type="molecule type" value="Genomic_DNA"/>
</dbReference>
<evidence type="ECO:0000259" key="1">
    <source>
        <dbReference type="Pfam" id="PF13635"/>
    </source>
</evidence>
<proteinExistence type="predicted"/>
<accession>A0A921IU68</accession>
<sequence>MVEAYDRICAGSLPGIRSLPEDLRAGAYESYLETGLAAYLTGWTSPQALEAGTMSEQVFETHVFGEIYKSFLNAGQRAPLYFFRNNDKKEIDLLMERDGTLFPIEVKKTASPSRKDARNLNVLDPVNAPNMTPELSMFKREIGTGAIVCMAQDTLPISERAWAFPVWAI</sequence>
<dbReference type="PANTHER" id="PTHR43566">
    <property type="entry name" value="CONSERVED PROTEIN"/>
    <property type="match status" value="1"/>
</dbReference>
<dbReference type="AlphaFoldDB" id="A0A921IU68"/>
<reference evidence="2" key="2">
    <citation type="submission" date="2021-09" db="EMBL/GenBank/DDBJ databases">
        <authorList>
            <person name="Gilroy R."/>
        </authorList>
    </citation>
    <scope>NUCLEOTIDE SEQUENCE</scope>
    <source>
        <strain evidence="2">ChiHjej13B12-9602</strain>
    </source>
</reference>